<dbReference type="Gene3D" id="3.40.50.360">
    <property type="match status" value="1"/>
</dbReference>
<dbReference type="SUPFAM" id="SSF52218">
    <property type="entry name" value="Flavoproteins"/>
    <property type="match status" value="1"/>
</dbReference>
<protein>
    <submittedName>
        <fullName evidence="1">Uncharacterized protein</fullName>
    </submittedName>
</protein>
<organism evidence="1">
    <name type="scientific">uncultured delta proteobacterium</name>
    <dbReference type="NCBI Taxonomy" id="34034"/>
    <lineage>
        <taxon>Bacteria</taxon>
        <taxon>Deltaproteobacteria</taxon>
        <taxon>environmental samples</taxon>
    </lineage>
</organism>
<dbReference type="AlphaFoldDB" id="A0A212JKH7"/>
<proteinExistence type="predicted"/>
<evidence type="ECO:0000313" key="1">
    <source>
        <dbReference type="EMBL" id="SBV99944.1"/>
    </source>
</evidence>
<dbReference type="InterPro" id="IPR029039">
    <property type="entry name" value="Flavoprotein-like_sf"/>
</dbReference>
<sequence length="99" mass="11280">MMATPIYSWFCTPPLKSLLDRLVYGMNKYYGEKKGPALWAGKEAAIITTCGYRPEHGADLFEEGMKRYCKHSQLLYPWSPAPGERALQAALRRPARFLP</sequence>
<name>A0A212JKH7_9DELT</name>
<accession>A0A212JKH7</accession>
<dbReference type="EMBL" id="FLUQ01000001">
    <property type="protein sequence ID" value="SBV99944.1"/>
    <property type="molecule type" value="Genomic_DNA"/>
</dbReference>
<reference evidence="1" key="1">
    <citation type="submission" date="2016-04" db="EMBL/GenBank/DDBJ databases">
        <authorList>
            <person name="Evans L.H."/>
            <person name="Alamgir A."/>
            <person name="Owens N."/>
            <person name="Weber N.D."/>
            <person name="Virtaneva K."/>
            <person name="Barbian K."/>
            <person name="Babar A."/>
            <person name="Rosenke K."/>
        </authorList>
    </citation>
    <scope>NUCLEOTIDE SEQUENCE</scope>
    <source>
        <strain evidence="1">86</strain>
    </source>
</reference>
<gene>
    <name evidence="1" type="ORF">KL86DPRO_11696</name>
</gene>